<dbReference type="GO" id="GO:0006559">
    <property type="term" value="P:L-phenylalanine catabolic process"/>
    <property type="evidence" value="ECO:0007669"/>
    <property type="project" value="UniProtKB-KW"/>
</dbReference>
<evidence type="ECO:0000256" key="1">
    <source>
        <dbReference type="ARBA" id="ARBA00001933"/>
    </source>
</evidence>
<dbReference type="GO" id="GO:0030170">
    <property type="term" value="F:pyridoxal phosphate binding"/>
    <property type="evidence" value="ECO:0007669"/>
    <property type="project" value="InterPro"/>
</dbReference>
<dbReference type="PROSITE" id="PS00105">
    <property type="entry name" value="AA_TRANSFER_CLASS_1"/>
    <property type="match status" value="1"/>
</dbReference>
<dbReference type="EMBL" id="JADGJQ010000029">
    <property type="protein sequence ID" value="KAJ3178071.1"/>
    <property type="molecule type" value="Genomic_DNA"/>
</dbReference>
<dbReference type="NCBIfam" id="TIGR01265">
    <property type="entry name" value="tyr_nico_aTase"/>
    <property type="match status" value="1"/>
</dbReference>
<dbReference type="SUPFAM" id="SSF53383">
    <property type="entry name" value="PLP-dependent transferases"/>
    <property type="match status" value="1"/>
</dbReference>
<dbReference type="Proteomes" id="UP001212152">
    <property type="component" value="Unassembled WGS sequence"/>
</dbReference>
<dbReference type="CDD" id="cd00609">
    <property type="entry name" value="AAT_like"/>
    <property type="match status" value="1"/>
</dbReference>
<dbReference type="InterPro" id="IPR015422">
    <property type="entry name" value="PyrdxlP-dep_Trfase_small"/>
</dbReference>
<reference evidence="17" key="1">
    <citation type="submission" date="2020-05" db="EMBL/GenBank/DDBJ databases">
        <title>Phylogenomic resolution of chytrid fungi.</title>
        <authorList>
            <person name="Stajich J.E."/>
            <person name="Amses K."/>
            <person name="Simmons R."/>
            <person name="Seto K."/>
            <person name="Myers J."/>
            <person name="Bonds A."/>
            <person name="Quandt C.A."/>
            <person name="Barry K."/>
            <person name="Liu P."/>
            <person name="Grigoriev I."/>
            <person name="Longcore J.E."/>
            <person name="James T.Y."/>
        </authorList>
    </citation>
    <scope>NUCLEOTIDE SEQUENCE</scope>
    <source>
        <strain evidence="17">JEL0379</strain>
    </source>
</reference>
<comment type="caution">
    <text evidence="17">The sequence shown here is derived from an EMBL/GenBank/DDBJ whole genome shotgun (WGS) entry which is preliminary data.</text>
</comment>
<keyword evidence="11" id="KW-0585">Phenylalanine catabolism</keyword>
<accession>A0AAD5TJ74</accession>
<evidence type="ECO:0000256" key="15">
    <source>
        <dbReference type="PIRSR" id="PIRSR000517-1"/>
    </source>
</evidence>
<evidence type="ECO:0000256" key="14">
    <source>
        <dbReference type="PIRNR" id="PIRNR000517"/>
    </source>
</evidence>
<dbReference type="InterPro" id="IPR005957">
    <property type="entry name" value="Tyrosine_aminoTrfase"/>
</dbReference>
<dbReference type="NCBIfam" id="TIGR01264">
    <property type="entry name" value="tyr_amTase_E"/>
    <property type="match status" value="1"/>
</dbReference>
<gene>
    <name evidence="17" type="ORF">HDU87_003853</name>
</gene>
<evidence type="ECO:0000256" key="7">
    <source>
        <dbReference type="ARBA" id="ARBA00022576"/>
    </source>
</evidence>
<dbReference type="AlphaFoldDB" id="A0AAD5TJ74"/>
<dbReference type="InterPro" id="IPR015424">
    <property type="entry name" value="PyrdxlP-dep_Trfase"/>
</dbReference>
<evidence type="ECO:0000256" key="13">
    <source>
        <dbReference type="ARBA" id="ARBA00047798"/>
    </source>
</evidence>
<evidence type="ECO:0000256" key="12">
    <source>
        <dbReference type="ARBA" id="ARBA00031696"/>
    </source>
</evidence>
<sequence length="407" mass="44214">MARDSFAVPASVVSMRTRNPIRAIVDNLKVKPNPQKEFISLALGDPTTFGNFKLHPTCVEAVKTQLDSYKANGYPPSVGIEPARAAVAKAYTRPEAPLTAADVILGSGCSDALNLCIGVLANEGQNILLPMPGFSLYETLASSKGIECRFYKLDPARTWEIDLPHLESLVDDNTAAIVVNNPSNPCGSVYSRAHLLDILAVAEKHKLPIIADEIYADMAFAGHEFVPLASLTTTVPILTTSGLAKKYLVPGWRLGWVLIHDRNGAFAEVRKGLLNLTQLILGPNSIIQAALPEILKAPQSFYDETMAQLEKNAAVSRELLAGIPGLNPVFPQGAMYLMLGIDLTVFPSIADDVAFVEKLAEEESVLCLPGKCFRTPGSFIRIVFTPPIDKLESAYKRIREFAARHHV</sequence>
<evidence type="ECO:0000313" key="18">
    <source>
        <dbReference type="Proteomes" id="UP001212152"/>
    </source>
</evidence>
<evidence type="ECO:0000256" key="4">
    <source>
        <dbReference type="ARBA" id="ARBA00011738"/>
    </source>
</evidence>
<evidence type="ECO:0000256" key="10">
    <source>
        <dbReference type="ARBA" id="ARBA00022898"/>
    </source>
</evidence>
<dbReference type="Gene3D" id="3.90.1150.10">
    <property type="entry name" value="Aspartate Aminotransferase, domain 1"/>
    <property type="match status" value="1"/>
</dbReference>
<comment type="pathway">
    <text evidence="2">Amino-acid degradation; L-phenylalanine degradation; acetoacetate and fumarate from L-phenylalanine: step 2/6.</text>
</comment>
<keyword evidence="18" id="KW-1185">Reference proteome</keyword>
<comment type="catalytic activity">
    <reaction evidence="13">
        <text>L-tyrosine + 2-oxoglutarate = 3-(4-hydroxyphenyl)pyruvate + L-glutamate</text>
        <dbReference type="Rhea" id="RHEA:15093"/>
        <dbReference type="ChEBI" id="CHEBI:16810"/>
        <dbReference type="ChEBI" id="CHEBI:29985"/>
        <dbReference type="ChEBI" id="CHEBI:36242"/>
        <dbReference type="ChEBI" id="CHEBI:58315"/>
        <dbReference type="EC" id="2.6.1.5"/>
    </reaction>
</comment>
<dbReference type="PIRSF" id="PIRSF000517">
    <property type="entry name" value="Tyr_transaminase"/>
    <property type="match status" value="1"/>
</dbReference>
<evidence type="ECO:0000256" key="2">
    <source>
        <dbReference type="ARBA" id="ARBA00005203"/>
    </source>
</evidence>
<feature type="domain" description="Aminotransferase class I/classII large" evidence="16">
    <location>
        <begin position="37"/>
        <end position="398"/>
    </location>
</feature>
<dbReference type="GO" id="GO:0006572">
    <property type="term" value="P:L-tyrosine catabolic process"/>
    <property type="evidence" value="ECO:0007669"/>
    <property type="project" value="UniProtKB-KW"/>
</dbReference>
<dbReference type="GO" id="GO:0004838">
    <property type="term" value="F:L-tyrosine-2-oxoglutarate transaminase activity"/>
    <property type="evidence" value="ECO:0007669"/>
    <property type="project" value="InterPro"/>
</dbReference>
<evidence type="ECO:0000259" key="16">
    <source>
        <dbReference type="Pfam" id="PF00155"/>
    </source>
</evidence>
<dbReference type="InterPro" id="IPR015421">
    <property type="entry name" value="PyrdxlP-dep_Trfase_major"/>
</dbReference>
<proteinExistence type="inferred from homology"/>
<name>A0AAD5TJ74_9FUNG</name>
<dbReference type="Gene3D" id="3.40.640.10">
    <property type="entry name" value="Type I PLP-dependent aspartate aminotransferase-like (Major domain)"/>
    <property type="match status" value="1"/>
</dbReference>
<comment type="subunit">
    <text evidence="4">Homodimer.</text>
</comment>
<keyword evidence="10 14" id="KW-0663">Pyridoxal phosphate</keyword>
<keyword evidence="7" id="KW-0032">Aminotransferase</keyword>
<dbReference type="FunFam" id="3.40.640.10:FF:000048">
    <property type="entry name" value="tyrosine aminotransferase"/>
    <property type="match status" value="1"/>
</dbReference>
<feature type="modified residue" description="N6-(pyridoxal phosphate)lysine" evidence="15">
    <location>
        <position position="245"/>
    </location>
</feature>
<evidence type="ECO:0000256" key="5">
    <source>
        <dbReference type="ARBA" id="ARBA00012749"/>
    </source>
</evidence>
<evidence type="ECO:0000256" key="6">
    <source>
        <dbReference type="ARBA" id="ARBA00015959"/>
    </source>
</evidence>
<keyword evidence="9" id="KW-0828">Tyrosine catabolism</keyword>
<comment type="cofactor">
    <cofactor evidence="1 14 15">
        <name>pyridoxal 5'-phosphate</name>
        <dbReference type="ChEBI" id="CHEBI:597326"/>
    </cofactor>
</comment>
<dbReference type="PANTHER" id="PTHR45744">
    <property type="entry name" value="TYROSINE AMINOTRANSFERASE"/>
    <property type="match status" value="1"/>
</dbReference>
<dbReference type="InterPro" id="IPR005958">
    <property type="entry name" value="TyrNic_aminoTrfase"/>
</dbReference>
<protein>
    <recommendedName>
        <fullName evidence="6">Tyrosine aminotransferase</fullName>
        <ecNumber evidence="5">2.6.1.5</ecNumber>
    </recommendedName>
    <alternativeName>
        <fullName evidence="12">L-tyrosine:2-oxoglutarate aminotransferase</fullName>
    </alternativeName>
</protein>
<organism evidence="17 18">
    <name type="scientific">Geranomyces variabilis</name>
    <dbReference type="NCBI Taxonomy" id="109894"/>
    <lineage>
        <taxon>Eukaryota</taxon>
        <taxon>Fungi</taxon>
        <taxon>Fungi incertae sedis</taxon>
        <taxon>Chytridiomycota</taxon>
        <taxon>Chytridiomycota incertae sedis</taxon>
        <taxon>Chytridiomycetes</taxon>
        <taxon>Spizellomycetales</taxon>
        <taxon>Powellomycetaceae</taxon>
        <taxon>Geranomyces</taxon>
    </lineage>
</organism>
<evidence type="ECO:0000256" key="3">
    <source>
        <dbReference type="ARBA" id="ARBA00007441"/>
    </source>
</evidence>
<dbReference type="Pfam" id="PF00155">
    <property type="entry name" value="Aminotran_1_2"/>
    <property type="match status" value="1"/>
</dbReference>
<dbReference type="InterPro" id="IPR004839">
    <property type="entry name" value="Aminotransferase_I/II_large"/>
</dbReference>
<keyword evidence="8" id="KW-0808">Transferase</keyword>
<comment type="similarity">
    <text evidence="3 14">Belongs to the class-I pyridoxal-phosphate-dependent aminotransferase family.</text>
</comment>
<evidence type="ECO:0000256" key="8">
    <source>
        <dbReference type="ARBA" id="ARBA00022679"/>
    </source>
</evidence>
<dbReference type="PANTHER" id="PTHR45744:SF2">
    <property type="entry name" value="TYROSINE AMINOTRANSFERASE"/>
    <property type="match status" value="1"/>
</dbReference>
<evidence type="ECO:0000256" key="11">
    <source>
        <dbReference type="ARBA" id="ARBA00023232"/>
    </source>
</evidence>
<evidence type="ECO:0000256" key="9">
    <source>
        <dbReference type="ARBA" id="ARBA00022878"/>
    </source>
</evidence>
<evidence type="ECO:0000313" key="17">
    <source>
        <dbReference type="EMBL" id="KAJ3178071.1"/>
    </source>
</evidence>
<dbReference type="InterPro" id="IPR004838">
    <property type="entry name" value="NHTrfase_class1_PyrdxlP-BS"/>
</dbReference>
<dbReference type="EC" id="2.6.1.5" evidence="5"/>